<dbReference type="EMBL" id="CP151506">
    <property type="protein sequence ID" value="WZN62630.1"/>
    <property type="molecule type" value="Genomic_DNA"/>
</dbReference>
<evidence type="ECO:0000313" key="9">
    <source>
        <dbReference type="Proteomes" id="UP001472866"/>
    </source>
</evidence>
<dbReference type="PROSITE" id="PS50166">
    <property type="entry name" value="IMPORTIN_B_NT"/>
    <property type="match status" value="1"/>
</dbReference>
<dbReference type="GO" id="GO:0005737">
    <property type="term" value="C:cytoplasm"/>
    <property type="evidence" value="ECO:0007669"/>
    <property type="project" value="UniProtKB-SubCell"/>
</dbReference>
<dbReference type="Proteomes" id="UP001472866">
    <property type="component" value="Chromosome 06"/>
</dbReference>
<organism evidence="8 9">
    <name type="scientific">Chloropicon roscoffensis</name>
    <dbReference type="NCBI Taxonomy" id="1461544"/>
    <lineage>
        <taxon>Eukaryota</taxon>
        <taxon>Viridiplantae</taxon>
        <taxon>Chlorophyta</taxon>
        <taxon>Chloropicophyceae</taxon>
        <taxon>Chloropicales</taxon>
        <taxon>Chloropicaceae</taxon>
        <taxon>Chloropicon</taxon>
    </lineage>
</organism>
<proteinExistence type="predicted"/>
<dbReference type="SUPFAM" id="SSF48371">
    <property type="entry name" value="ARM repeat"/>
    <property type="match status" value="1"/>
</dbReference>
<evidence type="ECO:0000313" key="8">
    <source>
        <dbReference type="EMBL" id="WZN62630.1"/>
    </source>
</evidence>
<accession>A0AAX4PAP7</accession>
<sequence>MASDPSSTSSTPAGSPNSSWSADPDVLKTLVGLLSSSVDPFANHSEVYRQLQQLQAHLQGDFELYLVFLMAQWNNPGLRVEVCQAAGLLLKQSVKSKYKDGVPESAKGFVKGALLNMFLQTDGNGQYKSKAVQNTLGALISTIVGFEGLSKWPDLLSKMMAQLGGREGGSGSLSAGLRLRQLEETLDFLFMILEEHAENAAVCQEVAELCRQFDLGNALLKKASEPKASIRVKALNCVYHILQILYLSHSVNMSKEVLGQQQLTQNTLNQLLVLTNDAEPEVKAAVCTGFVQILEVDAQLLQVHLENLMKYMLVMAQDEDILVAMEATGFWSAYIETIDYYCEDDFFGAPAPAPRRGDSFSSDCEYWLQLSLGELTRVLTSNMKFKQDDEDVISAEQIWDDIKANAHNPKIQAFQNTDVKPFHLRSTRGVPNGEEEEEEGNVVESWTLRKSSAGTLDTLAMHCGDSLLQYLMPIVIERLQNEDWSVRESAILALGAVITGCPGLEQHTLDVMKVVLPQLQQQQESQHPLLVTICCWTLSRFAGAIVTISSGSGEAGRDLYDQMHKSLLFNLRSLHPKVVESALSAVAVSIERSSFALLLQVLDPTIEEMRGALDRRQMLSERNLILVFDLVATLCQRVMKEEEAMLLFCDQRYLALVAGPLMDLLYSYQAQKFGDVVFLNLVQSLTWCLGAFGQAVESHSQQLVTFCIQVCQVCVSSGESEKSLYTISAILGLMAAVMHFPSSVQVLMGQNQEFFGFLCSCLHSTSPDVKQAAFSLCGSLLSHDVGQNPAEVVSELSKNVVQAGLLSLHKAVPDHGRDAKASLTEAALDEVNNALWCLCKAGKSMDGQTAVTLLGLVTPYLERTSGFPRIIVENATILIGCMAKTHSEAFAQYADHFFWSWAVALATLRDSDEKKDAFVGLFYVLQAREDVGRRHFPQVANAVASWHKDPPLLLRGMLAYYKDELGKLPGAVREKISVMFGL</sequence>
<evidence type="ECO:0000256" key="4">
    <source>
        <dbReference type="ARBA" id="ARBA00022737"/>
    </source>
</evidence>
<dbReference type="Gene3D" id="1.25.10.10">
    <property type="entry name" value="Leucine-rich Repeat Variant"/>
    <property type="match status" value="1"/>
</dbReference>
<name>A0AAX4PAP7_9CHLO</name>
<dbReference type="InterPro" id="IPR000357">
    <property type="entry name" value="HEAT"/>
</dbReference>
<feature type="domain" description="Importin N-terminal" evidence="7">
    <location>
        <begin position="47"/>
        <end position="120"/>
    </location>
</feature>
<dbReference type="InterPro" id="IPR011989">
    <property type="entry name" value="ARM-like"/>
</dbReference>
<keyword evidence="3" id="KW-0963">Cytoplasm</keyword>
<dbReference type="PANTHER" id="PTHR10527">
    <property type="entry name" value="IMPORTIN BETA"/>
    <property type="match status" value="1"/>
</dbReference>
<comment type="subcellular location">
    <subcellularLocation>
        <location evidence="1">Cytoplasm</location>
    </subcellularLocation>
</comment>
<dbReference type="InterPro" id="IPR016024">
    <property type="entry name" value="ARM-type_fold"/>
</dbReference>
<evidence type="ECO:0000256" key="2">
    <source>
        <dbReference type="ARBA" id="ARBA00022448"/>
    </source>
</evidence>
<evidence type="ECO:0000256" key="5">
    <source>
        <dbReference type="ARBA" id="ARBA00022927"/>
    </source>
</evidence>
<feature type="region of interest" description="Disordered" evidence="6">
    <location>
        <begin position="1"/>
        <end position="20"/>
    </location>
</feature>
<keyword evidence="2" id="KW-0813">Transport</keyword>
<dbReference type="GO" id="GO:0031267">
    <property type="term" value="F:small GTPase binding"/>
    <property type="evidence" value="ECO:0007669"/>
    <property type="project" value="InterPro"/>
</dbReference>
<reference evidence="8 9" key="1">
    <citation type="submission" date="2024-03" db="EMBL/GenBank/DDBJ databases">
        <title>Complete genome sequence of the green alga Chloropicon roscoffensis RCC1871.</title>
        <authorList>
            <person name="Lemieux C."/>
            <person name="Pombert J.-F."/>
            <person name="Otis C."/>
            <person name="Turmel M."/>
        </authorList>
    </citation>
    <scope>NUCLEOTIDE SEQUENCE [LARGE SCALE GENOMIC DNA]</scope>
    <source>
        <strain evidence="8 9">RCC1871</strain>
    </source>
</reference>
<keyword evidence="4" id="KW-0677">Repeat</keyword>
<dbReference type="Pfam" id="PF02985">
    <property type="entry name" value="HEAT"/>
    <property type="match status" value="1"/>
</dbReference>
<keyword evidence="9" id="KW-1185">Reference proteome</keyword>
<protein>
    <submittedName>
        <fullName evidence="8">Transportin-1</fullName>
    </submittedName>
</protein>
<dbReference type="InterPro" id="IPR001494">
    <property type="entry name" value="Importin-beta_N"/>
</dbReference>
<dbReference type="AlphaFoldDB" id="A0AAX4PAP7"/>
<dbReference type="InterPro" id="IPR040122">
    <property type="entry name" value="Importin_beta"/>
</dbReference>
<dbReference type="GO" id="GO:0005634">
    <property type="term" value="C:nucleus"/>
    <property type="evidence" value="ECO:0007669"/>
    <property type="project" value="UniProtKB-SubCell"/>
</dbReference>
<evidence type="ECO:0000256" key="6">
    <source>
        <dbReference type="SAM" id="MobiDB-lite"/>
    </source>
</evidence>
<evidence type="ECO:0000256" key="3">
    <source>
        <dbReference type="ARBA" id="ARBA00022490"/>
    </source>
</evidence>
<dbReference type="Pfam" id="PF03810">
    <property type="entry name" value="IBN_N"/>
    <property type="match status" value="1"/>
</dbReference>
<dbReference type="GO" id="GO:0006606">
    <property type="term" value="P:protein import into nucleus"/>
    <property type="evidence" value="ECO:0007669"/>
    <property type="project" value="InterPro"/>
</dbReference>
<keyword evidence="5" id="KW-0653">Protein transport</keyword>
<evidence type="ECO:0000256" key="1">
    <source>
        <dbReference type="ARBA" id="ARBA00004496"/>
    </source>
</evidence>
<gene>
    <name evidence="8" type="ORF">HKI87_06g41710</name>
</gene>
<evidence type="ECO:0000259" key="7">
    <source>
        <dbReference type="PROSITE" id="PS50166"/>
    </source>
</evidence>